<evidence type="ECO:0000256" key="1">
    <source>
        <dbReference type="ARBA" id="ARBA00004880"/>
    </source>
</evidence>
<evidence type="ECO:0000313" key="10">
    <source>
        <dbReference type="Proteomes" id="UP000777482"/>
    </source>
</evidence>
<dbReference type="EC" id="3.5.2.3" evidence="3"/>
<evidence type="ECO:0000256" key="5">
    <source>
        <dbReference type="ARBA" id="ARBA00022801"/>
    </source>
</evidence>
<evidence type="ECO:0000259" key="8">
    <source>
        <dbReference type="Pfam" id="PF01979"/>
    </source>
</evidence>
<dbReference type="HAMAP" id="MF_00219">
    <property type="entry name" value="PyrC_classII"/>
    <property type="match status" value="1"/>
</dbReference>
<dbReference type="PANTHER" id="PTHR43137:SF1">
    <property type="entry name" value="DIHYDROOROTASE"/>
    <property type="match status" value="1"/>
</dbReference>
<dbReference type="InterPro" id="IPR002195">
    <property type="entry name" value="Dihydroorotase_CS"/>
</dbReference>
<feature type="domain" description="Amidohydrolase-related" evidence="8">
    <location>
        <begin position="46"/>
        <end position="292"/>
    </location>
</feature>
<proteinExistence type="inferred from homology"/>
<dbReference type="EMBL" id="PUHQ01000006">
    <property type="protein sequence ID" value="KAG0666058.1"/>
    <property type="molecule type" value="Genomic_DNA"/>
</dbReference>
<name>A0A9P6W9N5_RHOMI</name>
<dbReference type="SUPFAM" id="SSF51556">
    <property type="entry name" value="Metallo-dependent hydrolases"/>
    <property type="match status" value="1"/>
</dbReference>
<comment type="similarity">
    <text evidence="2">Belongs to the metallo-dependent hydrolases superfamily. DHOase family. Class II DHOase subfamily.</text>
</comment>
<keyword evidence="6" id="KW-0862">Zinc</keyword>
<dbReference type="OrthoDB" id="1670005at2759"/>
<dbReference type="GO" id="GO:0005737">
    <property type="term" value="C:cytoplasm"/>
    <property type="evidence" value="ECO:0007669"/>
    <property type="project" value="TreeGrafter"/>
</dbReference>
<dbReference type="NCBIfam" id="TIGR00856">
    <property type="entry name" value="pyrC_dimer"/>
    <property type="match status" value="1"/>
</dbReference>
<evidence type="ECO:0000256" key="2">
    <source>
        <dbReference type="ARBA" id="ARBA00005631"/>
    </source>
</evidence>
<comment type="caution">
    <text evidence="9">The sequence shown here is derived from an EMBL/GenBank/DDBJ whole genome shotgun (WGS) entry which is preliminary data.</text>
</comment>
<dbReference type="GO" id="GO:0006207">
    <property type="term" value="P:'de novo' pyrimidine nucleobase biosynthetic process"/>
    <property type="evidence" value="ECO:0007669"/>
    <property type="project" value="TreeGrafter"/>
</dbReference>
<evidence type="ECO:0000256" key="3">
    <source>
        <dbReference type="ARBA" id="ARBA00012860"/>
    </source>
</evidence>
<keyword evidence="4" id="KW-0479">Metal-binding</keyword>
<dbReference type="PANTHER" id="PTHR43137">
    <property type="entry name" value="DIHYDROOROTASE"/>
    <property type="match status" value="1"/>
</dbReference>
<dbReference type="InterPro" id="IPR006680">
    <property type="entry name" value="Amidohydro-rel"/>
</dbReference>
<dbReference type="PROSITE" id="PS00482">
    <property type="entry name" value="DIHYDROOROTASE_1"/>
    <property type="match status" value="1"/>
</dbReference>
<protein>
    <recommendedName>
        <fullName evidence="3">dihydroorotase</fullName>
        <ecNumber evidence="3">3.5.2.3</ecNumber>
    </recommendedName>
</protein>
<dbReference type="Proteomes" id="UP000777482">
    <property type="component" value="Unassembled WGS sequence"/>
</dbReference>
<dbReference type="Pfam" id="PF01979">
    <property type="entry name" value="Amidohydro_1"/>
    <property type="match status" value="1"/>
</dbReference>
<dbReference type="GO" id="GO:0006221">
    <property type="term" value="P:pyrimidine nucleotide biosynthetic process"/>
    <property type="evidence" value="ECO:0007669"/>
    <property type="project" value="UniProtKB-KW"/>
</dbReference>
<keyword evidence="7" id="KW-0665">Pyrimidine biosynthesis</keyword>
<evidence type="ECO:0000256" key="4">
    <source>
        <dbReference type="ARBA" id="ARBA00022723"/>
    </source>
</evidence>
<dbReference type="GO" id="GO:0046872">
    <property type="term" value="F:metal ion binding"/>
    <property type="evidence" value="ECO:0007669"/>
    <property type="project" value="UniProtKB-KW"/>
</dbReference>
<dbReference type="PROSITE" id="PS00483">
    <property type="entry name" value="DIHYDROOROTASE_2"/>
    <property type="match status" value="1"/>
</dbReference>
<dbReference type="InterPro" id="IPR032466">
    <property type="entry name" value="Metal_Hydrolase"/>
</dbReference>
<evidence type="ECO:0000256" key="6">
    <source>
        <dbReference type="ARBA" id="ARBA00022833"/>
    </source>
</evidence>
<organism evidence="9 10">
    <name type="scientific">Rhodotorula mucilaginosa</name>
    <name type="common">Yeast</name>
    <name type="synonym">Rhodotorula rubra</name>
    <dbReference type="NCBI Taxonomy" id="5537"/>
    <lineage>
        <taxon>Eukaryota</taxon>
        <taxon>Fungi</taxon>
        <taxon>Dikarya</taxon>
        <taxon>Basidiomycota</taxon>
        <taxon>Pucciniomycotina</taxon>
        <taxon>Microbotryomycetes</taxon>
        <taxon>Sporidiobolales</taxon>
        <taxon>Sporidiobolaceae</taxon>
        <taxon>Rhodotorula</taxon>
    </lineage>
</organism>
<sequence length="418" mass="45118">MPSPHSLFRATSNATKTRRFPLVNSALFSSSRPIAAAAAAMDSITLPAPFDAHVHLRQGNLMRLVTPHVEQGGIRMAFVMPNLVPPLTLPEQTLAYMKELQALAPNLHLLPSLYLSNQLTPEHIRQAKAGGIVGVKSYPRGVTTNSEGGVGMEGYGVYDAVFAEMEKEDMVLNLHGEVPSDVDGDGTCVLNAEERFLPHLREINRKFPKLRIVLEHCTTAAAVEAVKSLPPNVVATITPHHLALTIDGACSTSLGFCKPLAKFPSDRAALRAAVRDGNPKFFLGSDSAPHPASSKLPALQVAQVQAADGTTVDEVTLPSPCAAGIYTSSNLVPLTAELFERAQIPLERLEGFCSRFGREFYGFPAKRGDEVTIRRTSAEGAEGGKVVDKAFRFKTDKGDDEFVIPFLAGERIGWEIAE</sequence>
<dbReference type="FunFam" id="3.20.20.140:FF:000071">
    <property type="entry name" value="Dihydroorotase, homodimeric type, variant"/>
    <property type="match status" value="1"/>
</dbReference>
<comment type="pathway">
    <text evidence="1">Pyrimidine metabolism; UMP biosynthesis via de novo pathway; (S)-dihydroorotate from bicarbonate: step 3/3.</text>
</comment>
<dbReference type="GO" id="GO:0004151">
    <property type="term" value="F:dihydroorotase activity"/>
    <property type="evidence" value="ECO:0007669"/>
    <property type="project" value="UniProtKB-EC"/>
</dbReference>
<dbReference type="Gene3D" id="3.20.20.140">
    <property type="entry name" value="Metal-dependent hydrolases"/>
    <property type="match status" value="1"/>
</dbReference>
<gene>
    <name evidence="9" type="ORF">C6P46_005409</name>
</gene>
<keyword evidence="5" id="KW-0378">Hydrolase</keyword>
<dbReference type="AlphaFoldDB" id="A0A9P6W9N5"/>
<reference evidence="9 10" key="1">
    <citation type="submission" date="2020-11" db="EMBL/GenBank/DDBJ databases">
        <title>Kefir isolates.</title>
        <authorList>
            <person name="Marcisauskas S."/>
            <person name="Kim Y."/>
            <person name="Blasche S."/>
        </authorList>
    </citation>
    <scope>NUCLEOTIDE SEQUENCE [LARGE SCALE GENOMIC DNA]</scope>
    <source>
        <strain evidence="9 10">KR</strain>
    </source>
</reference>
<keyword evidence="10" id="KW-1185">Reference proteome</keyword>
<dbReference type="InterPro" id="IPR004721">
    <property type="entry name" value="DHOdimr"/>
</dbReference>
<accession>A0A9P6W9N5</accession>
<evidence type="ECO:0000256" key="7">
    <source>
        <dbReference type="ARBA" id="ARBA00022975"/>
    </source>
</evidence>
<evidence type="ECO:0000313" key="9">
    <source>
        <dbReference type="EMBL" id="KAG0666058.1"/>
    </source>
</evidence>